<dbReference type="SUPFAM" id="SSF56672">
    <property type="entry name" value="DNA/RNA polymerases"/>
    <property type="match status" value="1"/>
</dbReference>
<keyword evidence="6" id="KW-0238">DNA-binding</keyword>
<dbReference type="InterPro" id="IPR006172">
    <property type="entry name" value="DNA-dir_DNA_pol_B"/>
</dbReference>
<reference evidence="10" key="1">
    <citation type="journal article" date="2020" name="Nature">
        <title>Giant virus diversity and host interactions through global metagenomics.</title>
        <authorList>
            <person name="Schulz F."/>
            <person name="Roux S."/>
            <person name="Paez-Espino D."/>
            <person name="Jungbluth S."/>
            <person name="Walsh D.A."/>
            <person name="Denef V.J."/>
            <person name="McMahon K.D."/>
            <person name="Konstantinidis K.T."/>
            <person name="Eloe-Fadrosh E.A."/>
            <person name="Kyrpides N.C."/>
            <person name="Woyke T."/>
        </authorList>
    </citation>
    <scope>NUCLEOTIDE SEQUENCE</scope>
    <source>
        <strain evidence="10">GVMAG-M-3300018416-45</strain>
    </source>
</reference>
<evidence type="ECO:0000256" key="7">
    <source>
        <dbReference type="ARBA" id="ARBA00049244"/>
    </source>
</evidence>
<dbReference type="Pfam" id="PF00136">
    <property type="entry name" value="DNA_pol_B"/>
    <property type="match status" value="1"/>
</dbReference>
<proteinExistence type="inferred from homology"/>
<name>A0A6C0BQF5_9ZZZZ</name>
<dbReference type="InterPro" id="IPR042087">
    <property type="entry name" value="DNA_pol_B_thumb"/>
</dbReference>
<dbReference type="InterPro" id="IPR043502">
    <property type="entry name" value="DNA/RNA_pol_sf"/>
</dbReference>
<dbReference type="EC" id="2.7.7.7" evidence="2"/>
<dbReference type="GO" id="GO:0003887">
    <property type="term" value="F:DNA-directed DNA polymerase activity"/>
    <property type="evidence" value="ECO:0007669"/>
    <property type="project" value="UniProtKB-KW"/>
</dbReference>
<feature type="domain" description="DNA-directed DNA polymerase family B exonuclease" evidence="9">
    <location>
        <begin position="373"/>
        <end position="545"/>
    </location>
</feature>
<dbReference type="Gene3D" id="3.30.342.10">
    <property type="entry name" value="DNA Polymerase, chain B, domain 1"/>
    <property type="match status" value="1"/>
</dbReference>
<dbReference type="Gene3D" id="3.30.420.10">
    <property type="entry name" value="Ribonuclease H-like superfamily/Ribonuclease H"/>
    <property type="match status" value="2"/>
</dbReference>
<evidence type="ECO:0000256" key="6">
    <source>
        <dbReference type="ARBA" id="ARBA00023125"/>
    </source>
</evidence>
<evidence type="ECO:0000256" key="5">
    <source>
        <dbReference type="ARBA" id="ARBA00022932"/>
    </source>
</evidence>
<dbReference type="SUPFAM" id="SSF53098">
    <property type="entry name" value="Ribonuclease H-like"/>
    <property type="match status" value="1"/>
</dbReference>
<evidence type="ECO:0000259" key="9">
    <source>
        <dbReference type="Pfam" id="PF03104"/>
    </source>
</evidence>
<dbReference type="SMART" id="SM00486">
    <property type="entry name" value="POLBc"/>
    <property type="match status" value="1"/>
</dbReference>
<feature type="domain" description="DNA-directed DNA polymerase family B exonuclease" evidence="9">
    <location>
        <begin position="151"/>
        <end position="235"/>
    </location>
</feature>
<organism evidence="10">
    <name type="scientific">viral metagenome</name>
    <dbReference type="NCBI Taxonomy" id="1070528"/>
    <lineage>
        <taxon>unclassified sequences</taxon>
        <taxon>metagenomes</taxon>
        <taxon>organismal metagenomes</taxon>
    </lineage>
</organism>
<evidence type="ECO:0000256" key="3">
    <source>
        <dbReference type="ARBA" id="ARBA00022679"/>
    </source>
</evidence>
<dbReference type="InterPro" id="IPR023211">
    <property type="entry name" value="DNA_pol_palm_dom_sf"/>
</dbReference>
<dbReference type="GO" id="GO:0045004">
    <property type="term" value="P:DNA replication proofreading"/>
    <property type="evidence" value="ECO:0007669"/>
    <property type="project" value="TreeGrafter"/>
</dbReference>
<dbReference type="InterPro" id="IPR012337">
    <property type="entry name" value="RNaseH-like_sf"/>
</dbReference>
<dbReference type="Gene3D" id="1.10.287.690">
    <property type="entry name" value="Helix hairpin bin"/>
    <property type="match status" value="1"/>
</dbReference>
<dbReference type="EMBL" id="MN739229">
    <property type="protein sequence ID" value="QHS94675.1"/>
    <property type="molecule type" value="Genomic_DNA"/>
</dbReference>
<sequence length="1265" mass="145349">MSSVVLQYSFKLLSFNPYDSITGPNEDNKFIVQMFGINSKGETASILVTDYKPYFYVKIPDDWEESDRLAFMEQIKCDIDAKYVGDVYGSNFINMKKLYGFDGGKKHLFLKIDFTSEIAFKKVKDLWYISGVYNGEYRKDLAPDGYMDTIIYEAQIPPILRMFHIKSISPSGWISLPKTRCKRETTNKTTCKYEFTIKYNDIISVPHKETNVPYKICSFDIEASSSHGDFPLAIKTYRKLSTNILDAWRNIGKRDPMDYIKNIIMTAFDHSSHPVEGIDKVFPKKNHTYEKLVELVDKFVDMKLSSSKNEYEELNEPINLNNGEENGECNMEDTTGKYDFMKKKVIRGYGKKYKIIQLLEDTNAPRDTKLLEITTSLGKVFPQLEGDIVTFIGSTFIKNGDNKPYLNHCIARNTCNEMKDVPNAVLESYKSERDVLLAWKNIIQKENPDIIIGYNIFGFDYTFLFERAKELGIVDKFMILGRNRNELSVKKDWKTNEYALDGSTIFLASGQHDLKYPKMTGRLQIDLYNYLRREYQLSKYKLDYVSGYFIGDYITKISQDPDTNTTRLFTKNITGLEVGNYINIDEEGHSTDSYKDGAKFNIVAIDPSGFIVIDGMEYPDMTKKVRWGIAKDDVTPQDIFRMTNEGPEERSIIAKYCIQDCNLVQNLLKKIDVLTGFSEMSKLCSVPMEFLVLRGQGIKLTSYIAKKCREKDTLMPVVNKPNYDDGYEGAIVLDPKCSLYMDDPVACVDYSSLYPSSMISENISHDSKVLTREYNLQGTLINETGEMDENGTYIYDNLPDYDYVDIQYDTYMWRRRNNNEKSALEKVKCGYKICRFAQDKSGVKSVMPSILEELLKARKATRKLIPQEKDDFMKNVLDKRQNSIKITANSLYGQTGAKTSAFYEKDCAASTTSIGRKLLTYAKRVIENAYKDREVVTRNHGTILTDAEYVYGDTDSVFFKFNPRKLDGTPIIGMEALDITIELAQEAGRLATMFLKKPHDLEYEKTFHPFCLLSKKRYVGMMYEHDLNKCKRKSMGIVLKRRDNAPIVKDIYGGIVDILMNNKDIESASIFLKKCLDEMANGTVPIGKLIITKSLRSGYANPDQIAHKVLADRIGSRDPGNKPGVGDRVAFVYISKKTSTTLQGERIETPEFIYENKLTIDYTHYITNQIMKPVIQIFSLVLEKLPGFLDRKSNMDKWHKEMADLRYKLKMDGLDASQMSKKIESYRDKEVKILLFDECLKKIHDKINIKTGKASITHFFHKKSA</sequence>
<dbReference type="AlphaFoldDB" id="A0A6C0BQF5"/>
<evidence type="ECO:0000256" key="1">
    <source>
        <dbReference type="ARBA" id="ARBA00005755"/>
    </source>
</evidence>
<comment type="similarity">
    <text evidence="1">Belongs to the DNA polymerase type-B family.</text>
</comment>
<accession>A0A6C0BQF5</accession>
<dbReference type="InterPro" id="IPR006134">
    <property type="entry name" value="DNA-dir_DNA_pol_B_multi_dom"/>
</dbReference>
<dbReference type="GO" id="GO:0008296">
    <property type="term" value="F:3'-5'-DNA exonuclease activity"/>
    <property type="evidence" value="ECO:0007669"/>
    <property type="project" value="TreeGrafter"/>
</dbReference>
<dbReference type="GO" id="GO:0006297">
    <property type="term" value="P:nucleotide-excision repair, DNA gap filling"/>
    <property type="evidence" value="ECO:0007669"/>
    <property type="project" value="TreeGrafter"/>
</dbReference>
<evidence type="ECO:0000313" key="10">
    <source>
        <dbReference type="EMBL" id="QHS94675.1"/>
    </source>
</evidence>
<dbReference type="GO" id="GO:0000166">
    <property type="term" value="F:nucleotide binding"/>
    <property type="evidence" value="ECO:0007669"/>
    <property type="project" value="InterPro"/>
</dbReference>
<dbReference type="Pfam" id="PF03104">
    <property type="entry name" value="DNA_pol_B_exo1"/>
    <property type="match status" value="2"/>
</dbReference>
<dbReference type="PANTHER" id="PTHR10322">
    <property type="entry name" value="DNA POLYMERASE CATALYTIC SUBUNIT"/>
    <property type="match status" value="1"/>
</dbReference>
<dbReference type="GO" id="GO:0003677">
    <property type="term" value="F:DNA binding"/>
    <property type="evidence" value="ECO:0007669"/>
    <property type="project" value="UniProtKB-KW"/>
</dbReference>
<dbReference type="GO" id="GO:0006287">
    <property type="term" value="P:base-excision repair, gap-filling"/>
    <property type="evidence" value="ECO:0007669"/>
    <property type="project" value="TreeGrafter"/>
</dbReference>
<dbReference type="InterPro" id="IPR006133">
    <property type="entry name" value="DNA-dir_DNA_pol_B_exonuc"/>
</dbReference>
<dbReference type="Gene3D" id="3.90.1600.10">
    <property type="entry name" value="Palm domain of DNA polymerase"/>
    <property type="match status" value="1"/>
</dbReference>
<dbReference type="InterPro" id="IPR050240">
    <property type="entry name" value="DNA_pol_type-B"/>
</dbReference>
<dbReference type="InterPro" id="IPR036397">
    <property type="entry name" value="RNaseH_sf"/>
</dbReference>
<dbReference type="PANTHER" id="PTHR10322:SF23">
    <property type="entry name" value="DNA POLYMERASE DELTA CATALYTIC SUBUNIT"/>
    <property type="match status" value="1"/>
</dbReference>
<comment type="catalytic activity">
    <reaction evidence="7">
        <text>DNA(n) + a 2'-deoxyribonucleoside 5'-triphosphate = DNA(n+1) + diphosphate</text>
        <dbReference type="Rhea" id="RHEA:22508"/>
        <dbReference type="Rhea" id="RHEA-COMP:17339"/>
        <dbReference type="Rhea" id="RHEA-COMP:17340"/>
        <dbReference type="ChEBI" id="CHEBI:33019"/>
        <dbReference type="ChEBI" id="CHEBI:61560"/>
        <dbReference type="ChEBI" id="CHEBI:173112"/>
        <dbReference type="EC" id="2.7.7.7"/>
    </reaction>
</comment>
<keyword evidence="5" id="KW-0239">DNA-directed DNA polymerase</keyword>
<dbReference type="Gene3D" id="1.10.132.60">
    <property type="entry name" value="DNA polymerase family B, C-terminal domain"/>
    <property type="match status" value="1"/>
</dbReference>
<keyword evidence="3" id="KW-0808">Transferase</keyword>
<dbReference type="GO" id="GO:0043625">
    <property type="term" value="C:delta DNA polymerase complex"/>
    <property type="evidence" value="ECO:0007669"/>
    <property type="project" value="TreeGrafter"/>
</dbReference>
<evidence type="ECO:0000259" key="8">
    <source>
        <dbReference type="Pfam" id="PF00136"/>
    </source>
</evidence>
<keyword evidence="4" id="KW-0548">Nucleotidyltransferase</keyword>
<dbReference type="PRINTS" id="PR00106">
    <property type="entry name" value="DNAPOLB"/>
</dbReference>
<evidence type="ECO:0000256" key="4">
    <source>
        <dbReference type="ARBA" id="ARBA00022695"/>
    </source>
</evidence>
<protein>
    <recommendedName>
        <fullName evidence="2">DNA-directed DNA polymerase</fullName>
        <ecNumber evidence="2">2.7.7.7</ecNumber>
    </recommendedName>
</protein>
<evidence type="ECO:0000256" key="2">
    <source>
        <dbReference type="ARBA" id="ARBA00012417"/>
    </source>
</evidence>
<feature type="domain" description="DNA-directed DNA polymerase family B multifunctional" evidence="8">
    <location>
        <begin position="686"/>
        <end position="1179"/>
    </location>
</feature>